<dbReference type="CDD" id="cd17358">
    <property type="entry name" value="MFS_GLUT6_8_Class3_like"/>
    <property type="match status" value="1"/>
</dbReference>
<dbReference type="InterPro" id="IPR005829">
    <property type="entry name" value="Sugar_transporter_CS"/>
</dbReference>
<dbReference type="Pfam" id="PF00083">
    <property type="entry name" value="Sugar_tr"/>
    <property type="match status" value="2"/>
</dbReference>
<dbReference type="Proteomes" id="UP000583929">
    <property type="component" value="Unassembled WGS sequence"/>
</dbReference>
<keyword evidence="4" id="KW-1003">Cell membrane</keyword>
<dbReference type="FunFam" id="1.20.1250.20:FF:000218">
    <property type="entry name" value="facilitated trehalose transporter Tret1"/>
    <property type="match status" value="1"/>
</dbReference>
<evidence type="ECO:0000256" key="8">
    <source>
        <dbReference type="ARBA" id="ARBA00023136"/>
    </source>
</evidence>
<dbReference type="InterPro" id="IPR003663">
    <property type="entry name" value="Sugar/inositol_transpt"/>
</dbReference>
<evidence type="ECO:0000256" key="4">
    <source>
        <dbReference type="ARBA" id="ARBA00022475"/>
    </source>
</evidence>
<dbReference type="PROSITE" id="PS50850">
    <property type="entry name" value="MFS"/>
    <property type="match status" value="1"/>
</dbReference>
<evidence type="ECO:0000256" key="1">
    <source>
        <dbReference type="ARBA" id="ARBA00004651"/>
    </source>
</evidence>
<dbReference type="SUPFAM" id="SSF103473">
    <property type="entry name" value="MFS general substrate transporter"/>
    <property type="match status" value="2"/>
</dbReference>
<dbReference type="Gene3D" id="1.20.1250.20">
    <property type="entry name" value="MFS general substrate transporter like domains"/>
    <property type="match status" value="2"/>
</dbReference>
<feature type="transmembrane region" description="Helical" evidence="11">
    <location>
        <begin position="491"/>
        <end position="512"/>
    </location>
</feature>
<keyword evidence="8 11" id="KW-0472">Membrane</keyword>
<dbReference type="PANTHER" id="PTHR48021:SF93">
    <property type="entry name" value="SUGAR TRANSPORTER ERD6-LIKE 1-RELATED"/>
    <property type="match status" value="1"/>
</dbReference>
<comment type="similarity">
    <text evidence="2">Belongs to the major facilitator superfamily. Sugar transporter (TC 2.A.1.1) family.</text>
</comment>
<dbReference type="InterPro" id="IPR020846">
    <property type="entry name" value="MFS_dom"/>
</dbReference>
<feature type="transmembrane region" description="Helical" evidence="11">
    <location>
        <begin position="365"/>
        <end position="388"/>
    </location>
</feature>
<organism evidence="13 14">
    <name type="scientific">Cannabis sativa</name>
    <name type="common">Hemp</name>
    <name type="synonym">Marijuana</name>
    <dbReference type="NCBI Taxonomy" id="3483"/>
    <lineage>
        <taxon>Eukaryota</taxon>
        <taxon>Viridiplantae</taxon>
        <taxon>Streptophyta</taxon>
        <taxon>Embryophyta</taxon>
        <taxon>Tracheophyta</taxon>
        <taxon>Spermatophyta</taxon>
        <taxon>Magnoliopsida</taxon>
        <taxon>eudicotyledons</taxon>
        <taxon>Gunneridae</taxon>
        <taxon>Pentapetalae</taxon>
        <taxon>rosids</taxon>
        <taxon>fabids</taxon>
        <taxon>Rosales</taxon>
        <taxon>Cannabaceae</taxon>
        <taxon>Cannabis</taxon>
    </lineage>
</organism>
<feature type="region of interest" description="Disordered" evidence="10">
    <location>
        <begin position="1"/>
        <end position="26"/>
    </location>
</feature>
<proteinExistence type="inferred from homology"/>
<comment type="caution">
    <text evidence="13">The sequence shown here is derived from an EMBL/GenBank/DDBJ whole genome shotgun (WGS) entry which is preliminary data.</text>
</comment>
<feature type="transmembrane region" description="Helical" evidence="11">
    <location>
        <begin position="400"/>
        <end position="420"/>
    </location>
</feature>
<evidence type="ECO:0000256" key="6">
    <source>
        <dbReference type="ARBA" id="ARBA00022692"/>
    </source>
</evidence>
<evidence type="ECO:0000313" key="14">
    <source>
        <dbReference type="Proteomes" id="UP000583929"/>
    </source>
</evidence>
<keyword evidence="9" id="KW-0175">Coiled coil</keyword>
<dbReference type="InterPro" id="IPR005828">
    <property type="entry name" value="MFS_sugar_transport-like"/>
</dbReference>
<feature type="transmembrane region" description="Helical" evidence="11">
    <location>
        <begin position="186"/>
        <end position="205"/>
    </location>
</feature>
<keyword evidence="6 11" id="KW-0812">Transmembrane</keyword>
<evidence type="ECO:0000256" key="10">
    <source>
        <dbReference type="SAM" id="MobiDB-lite"/>
    </source>
</evidence>
<dbReference type="PRINTS" id="PR00171">
    <property type="entry name" value="SUGRTRNSPORT"/>
</dbReference>
<feature type="transmembrane region" description="Helical" evidence="11">
    <location>
        <begin position="131"/>
        <end position="149"/>
    </location>
</feature>
<evidence type="ECO:0000256" key="11">
    <source>
        <dbReference type="SAM" id="Phobius"/>
    </source>
</evidence>
<keyword evidence="14" id="KW-1185">Reference proteome</keyword>
<evidence type="ECO:0000256" key="5">
    <source>
        <dbReference type="ARBA" id="ARBA00022597"/>
    </source>
</evidence>
<protein>
    <recommendedName>
        <fullName evidence="12">Major facilitator superfamily (MFS) profile domain-containing protein</fullName>
    </recommendedName>
</protein>
<evidence type="ECO:0000313" key="13">
    <source>
        <dbReference type="EMBL" id="KAF4347131.1"/>
    </source>
</evidence>
<dbReference type="AlphaFoldDB" id="A0A7J6DM06"/>
<evidence type="ECO:0000259" key="12">
    <source>
        <dbReference type="PROSITE" id="PS50850"/>
    </source>
</evidence>
<feature type="transmembrane region" description="Helical" evidence="11">
    <location>
        <begin position="72"/>
        <end position="89"/>
    </location>
</feature>
<feature type="compositionally biased region" description="Basic and acidic residues" evidence="10">
    <location>
        <begin position="1"/>
        <end position="22"/>
    </location>
</feature>
<reference evidence="13 14" key="1">
    <citation type="journal article" date="2020" name="bioRxiv">
        <title>Sequence and annotation of 42 cannabis genomes reveals extensive copy number variation in cannabinoid synthesis and pathogen resistance genes.</title>
        <authorList>
            <person name="Mckernan K.J."/>
            <person name="Helbert Y."/>
            <person name="Kane L.T."/>
            <person name="Ebling H."/>
            <person name="Zhang L."/>
            <person name="Liu B."/>
            <person name="Eaton Z."/>
            <person name="Mclaughlin S."/>
            <person name="Kingan S."/>
            <person name="Baybayan P."/>
            <person name="Concepcion G."/>
            <person name="Jordan M."/>
            <person name="Riva A."/>
            <person name="Barbazuk W."/>
            <person name="Harkins T."/>
        </authorList>
    </citation>
    <scope>NUCLEOTIDE SEQUENCE [LARGE SCALE GENOMIC DNA]</scope>
    <source>
        <strain evidence="14">cv. Jamaican Lion 4</strain>
        <tissue evidence="13">Leaf</tissue>
    </source>
</reference>
<evidence type="ECO:0000256" key="2">
    <source>
        <dbReference type="ARBA" id="ARBA00010992"/>
    </source>
</evidence>
<dbReference type="InterPro" id="IPR036259">
    <property type="entry name" value="MFS_trans_sf"/>
</dbReference>
<feature type="transmembrane region" description="Helical" evidence="11">
    <location>
        <begin position="264"/>
        <end position="289"/>
    </location>
</feature>
<feature type="transmembrane region" description="Helical" evidence="11">
    <location>
        <begin position="532"/>
        <end position="556"/>
    </location>
</feature>
<sequence length="842" mass="90794">MEGGGGERRPLLDEDDGSKPNYEDESSSATPVVVFSTLVALCGALCAGCIVGYSSPAQSGIMEDLDISVKDFSVFGSMVTIGGVIGGVLNGKLADLTGRKATMWLSEALSTTGWLAIAFGKNVRWLDFGRLLLGFANGLICYAVPVYIAEISPKSIRGRFTSAYQLLLCCGISLMYFIGNTVSWRTLALIGAIPSLLHILGLFFIPESPRYLAKIGKHKELETALQSLRGRNADVSEEVADIIDYTEAFQQHSERILDLFQWRYAHALIAGVGLMVLTQFGGNTAILFYSSSIFRDAGFSSRVGTVSVAIIQIPAVALSVLLTDKLGRRPLLMISAAGTCFNSFLLGLSFLFLGVQQLQHLTPTLVYIAIMGFTVSFVMGLAGLPWVIMSEIFPINVKGSAGSLVTLACWSCSWIVTYNFNSMMEWSSSDFHDMGKESMEEGQLSNPLLNVKDRGGGGHSGDEGSKIFISRQGGTSHDPESDAESSSVTTMLVLTTLVAVCGSYVFGSAVGYSSPAQSGIVDDLGLTVAETMGFSEVFCIVGWLFIVFAKVLSLVISNSKVCRRTIPCLVQLLGLFFIPESPRWLVSDIQICFGHKTFYAKAKIGRENECEAALQRLRGENANISKEVAEIKDYTETLGRLSEASITDLFQWRYAHSLLVGVGLMVLQQFGGVNGIAFYASAIFISAGFSGSVGTIAMVVVQVPMTALGVVLMDKSGRRPLLLVSSAGTCLGCLLVGLSFIFQDIQKWNEATPFLALAGVLIFPINMKGSAGSLVTLVSWLGSWIVSYFFNFLMNWSSSGTFFGFSCICGLTVWFVAMLVPETKGRTLEEIQASLNPISKNT</sequence>
<feature type="transmembrane region" description="Helical" evidence="11">
    <location>
        <begin position="652"/>
        <end position="670"/>
    </location>
</feature>
<feature type="transmembrane region" description="Helical" evidence="11">
    <location>
        <begin position="301"/>
        <end position="322"/>
    </location>
</feature>
<dbReference type="GO" id="GO:0051119">
    <property type="term" value="F:sugar transmembrane transporter activity"/>
    <property type="evidence" value="ECO:0007669"/>
    <property type="project" value="InterPro"/>
</dbReference>
<evidence type="ECO:0000256" key="9">
    <source>
        <dbReference type="SAM" id="Coils"/>
    </source>
</evidence>
<name>A0A7J6DM06_CANSA</name>
<accession>A0A7J6DM06</accession>
<feature type="transmembrane region" description="Helical" evidence="11">
    <location>
        <begin position="161"/>
        <end position="179"/>
    </location>
</feature>
<feature type="transmembrane region" description="Helical" evidence="11">
    <location>
        <begin position="32"/>
        <end position="51"/>
    </location>
</feature>
<dbReference type="PANTHER" id="PTHR48021">
    <property type="match status" value="1"/>
</dbReference>
<feature type="transmembrane region" description="Helical" evidence="11">
    <location>
        <begin position="774"/>
        <end position="794"/>
    </location>
</feature>
<keyword evidence="5" id="KW-0762">Sugar transport</keyword>
<feature type="transmembrane region" description="Helical" evidence="11">
    <location>
        <begin position="334"/>
        <end position="353"/>
    </location>
</feature>
<feature type="domain" description="Major facilitator superfamily (MFS) profile" evidence="12">
    <location>
        <begin position="32"/>
        <end position="560"/>
    </location>
</feature>
<keyword evidence="7 11" id="KW-1133">Transmembrane helix</keyword>
<dbReference type="PROSITE" id="PS00217">
    <property type="entry name" value="SUGAR_TRANSPORT_2"/>
    <property type="match status" value="1"/>
</dbReference>
<dbReference type="EMBL" id="JAATIQ010000854">
    <property type="protein sequence ID" value="KAF4347131.1"/>
    <property type="molecule type" value="Genomic_DNA"/>
</dbReference>
<keyword evidence="3" id="KW-0813">Transport</keyword>
<dbReference type="InterPro" id="IPR044775">
    <property type="entry name" value="MFS_ERD6/Tret1-like"/>
</dbReference>
<dbReference type="GO" id="GO:0005886">
    <property type="term" value="C:plasma membrane"/>
    <property type="evidence" value="ECO:0007669"/>
    <property type="project" value="UniProtKB-SubCell"/>
</dbReference>
<comment type="subcellular location">
    <subcellularLocation>
        <location evidence="1">Cell membrane</location>
        <topology evidence="1">Multi-pass membrane protein</topology>
    </subcellularLocation>
</comment>
<gene>
    <name evidence="13" type="ORF">G4B88_015324</name>
</gene>
<feature type="transmembrane region" description="Helical" evidence="11">
    <location>
        <begin position="721"/>
        <end position="742"/>
    </location>
</feature>
<evidence type="ECO:0000256" key="7">
    <source>
        <dbReference type="ARBA" id="ARBA00022989"/>
    </source>
</evidence>
<feature type="transmembrane region" description="Helical" evidence="11">
    <location>
        <begin position="676"/>
        <end position="701"/>
    </location>
</feature>
<feature type="transmembrane region" description="Helical" evidence="11">
    <location>
        <begin position="800"/>
        <end position="820"/>
    </location>
</feature>
<evidence type="ECO:0000256" key="3">
    <source>
        <dbReference type="ARBA" id="ARBA00022448"/>
    </source>
</evidence>
<feature type="coiled-coil region" evidence="9">
    <location>
        <begin position="607"/>
        <end position="634"/>
    </location>
</feature>
<dbReference type="InterPro" id="IPR050549">
    <property type="entry name" value="MFS_Trehalose_Transporter"/>
</dbReference>